<dbReference type="Proteomes" id="UP000029998">
    <property type="component" value="Unassembled WGS sequence"/>
</dbReference>
<accession>A0A0A0EYA4</accession>
<gene>
    <name evidence="1" type="ORF">N800_14880</name>
</gene>
<comment type="caution">
    <text evidence="1">The sequence shown here is derived from an EMBL/GenBank/DDBJ whole genome shotgun (WGS) entry which is preliminary data.</text>
</comment>
<evidence type="ECO:0008006" key="3">
    <source>
        <dbReference type="Google" id="ProtNLM"/>
    </source>
</evidence>
<dbReference type="STRING" id="1385517.N800_14880"/>
<keyword evidence="2" id="KW-1185">Reference proteome</keyword>
<dbReference type="AlphaFoldDB" id="A0A0A0EYA4"/>
<proteinExistence type="predicted"/>
<sequence length="161" mass="17742">MAKVHRCTAEDGRTTYTDKRCRDINAADAPPTPAAPGAVSKGMRAARCPHNVQDLIFEVTSAIDSRDANRLAALYHWPGLSSDEGYRILDRLAIIVDRPLVDVSAVMPSSPEGVDGEYYPQTTVRQAPVGLRVEQTLDNGSTPARTYFGLRRHLDCLWISF</sequence>
<evidence type="ECO:0000313" key="2">
    <source>
        <dbReference type="Proteomes" id="UP000029998"/>
    </source>
</evidence>
<evidence type="ECO:0000313" key="1">
    <source>
        <dbReference type="EMBL" id="KGM55250.1"/>
    </source>
</evidence>
<protein>
    <recommendedName>
        <fullName evidence="3">DUF4124 domain-containing protein</fullName>
    </recommendedName>
</protein>
<name>A0A0A0EYA4_9GAMM</name>
<organism evidence="1 2">
    <name type="scientific">Lysobacter daejeonensis GH1-9</name>
    <dbReference type="NCBI Taxonomy" id="1385517"/>
    <lineage>
        <taxon>Bacteria</taxon>
        <taxon>Pseudomonadati</taxon>
        <taxon>Pseudomonadota</taxon>
        <taxon>Gammaproteobacteria</taxon>
        <taxon>Lysobacterales</taxon>
        <taxon>Lysobacteraceae</taxon>
        <taxon>Aerolutibacter</taxon>
    </lineage>
</organism>
<dbReference type="EMBL" id="AVPU01000006">
    <property type="protein sequence ID" value="KGM55250.1"/>
    <property type="molecule type" value="Genomic_DNA"/>
</dbReference>
<dbReference type="eggNOG" id="ENOG50314AX">
    <property type="taxonomic scope" value="Bacteria"/>
</dbReference>
<reference evidence="1 2" key="1">
    <citation type="submission" date="2013-08" db="EMBL/GenBank/DDBJ databases">
        <title>Genome sequencing of Lysobacter.</title>
        <authorList>
            <person name="Zhang S."/>
            <person name="Wang G."/>
        </authorList>
    </citation>
    <scope>NUCLEOTIDE SEQUENCE [LARGE SCALE GENOMIC DNA]</scope>
    <source>
        <strain evidence="1 2">GH1-9</strain>
    </source>
</reference>